<organism evidence="8 9">
    <name type="scientific">Bradyrhizobium frederickii</name>
    <dbReference type="NCBI Taxonomy" id="2560054"/>
    <lineage>
        <taxon>Bacteria</taxon>
        <taxon>Pseudomonadati</taxon>
        <taxon>Pseudomonadota</taxon>
        <taxon>Alphaproteobacteria</taxon>
        <taxon>Hyphomicrobiales</taxon>
        <taxon>Nitrobacteraceae</taxon>
        <taxon>Bradyrhizobium</taxon>
    </lineage>
</organism>
<dbReference type="GO" id="GO:0004540">
    <property type="term" value="F:RNA nuclease activity"/>
    <property type="evidence" value="ECO:0007669"/>
    <property type="project" value="InterPro"/>
</dbReference>
<evidence type="ECO:0000313" key="8">
    <source>
        <dbReference type="EMBL" id="TFV41941.1"/>
    </source>
</evidence>
<dbReference type="AlphaFoldDB" id="A0A4Y9LEI4"/>
<comment type="function">
    <text evidence="5">Toxic component of a toxin-antitoxin (TA) system. An RNase.</text>
</comment>
<evidence type="ECO:0000256" key="4">
    <source>
        <dbReference type="ARBA" id="ARBA00022801"/>
    </source>
</evidence>
<keyword evidence="2 5" id="KW-0540">Nuclease</keyword>
<keyword evidence="1 5" id="KW-1277">Toxin-antitoxin system</keyword>
<protein>
    <recommendedName>
        <fullName evidence="5">Ribonuclease VapC</fullName>
        <shortName evidence="5">RNase VapC</shortName>
        <ecNumber evidence="5">3.1.-.-</ecNumber>
    </recommendedName>
    <alternativeName>
        <fullName evidence="5">Toxin VapC</fullName>
    </alternativeName>
</protein>
<dbReference type="OrthoDB" id="68993at2"/>
<keyword evidence="4 5" id="KW-0378">Hydrolase</keyword>
<feature type="compositionally biased region" description="Basic and acidic residues" evidence="6">
    <location>
        <begin position="59"/>
        <end position="72"/>
    </location>
</feature>
<keyword evidence="3 5" id="KW-0479">Metal-binding</keyword>
<evidence type="ECO:0000259" key="7">
    <source>
        <dbReference type="Pfam" id="PF10130"/>
    </source>
</evidence>
<name>A0A4Y9LEI4_9BRAD</name>
<dbReference type="GO" id="GO:0016787">
    <property type="term" value="F:hydrolase activity"/>
    <property type="evidence" value="ECO:0007669"/>
    <property type="project" value="UniProtKB-KW"/>
</dbReference>
<sequence>MVLHIGVCNLHDPHQHPRSAEDFRRGDRGAAGADAGEVGRADGGTADPAEIGRSRSLGRRVEASREAGEGARRSCGRRGAGWIRRRRSGRLVGRRREGPDRQAEVKLPSTTIVIDAAILIAAVRGRSSGAMLKAAEGTVLVTTDRLVQEARRRIELGLKRPELLDVLDDLAELLTVVPVAALEPVLVRCEEALRDAVPSRNGSVRDAHVLALAWSVEADVWTTDRDFAGTGVATWSTPNLMRALAEAGAR</sequence>
<dbReference type="EC" id="3.1.-.-" evidence="5"/>
<dbReference type="HAMAP" id="MF_00265">
    <property type="entry name" value="VapC_Nob1"/>
    <property type="match status" value="1"/>
</dbReference>
<dbReference type="InterPro" id="IPR029060">
    <property type="entry name" value="PIN-like_dom_sf"/>
</dbReference>
<feature type="compositionally biased region" description="Basic and acidic residues" evidence="6">
    <location>
        <begin position="11"/>
        <end position="28"/>
    </location>
</feature>
<evidence type="ECO:0000256" key="6">
    <source>
        <dbReference type="SAM" id="MobiDB-lite"/>
    </source>
</evidence>
<evidence type="ECO:0000256" key="3">
    <source>
        <dbReference type="ARBA" id="ARBA00022723"/>
    </source>
</evidence>
<dbReference type="InterPro" id="IPR022907">
    <property type="entry name" value="VapC_family"/>
</dbReference>
<comment type="similarity">
    <text evidence="5">Belongs to the PINc/VapC protein family.</text>
</comment>
<keyword evidence="5" id="KW-0460">Magnesium</keyword>
<evidence type="ECO:0000256" key="1">
    <source>
        <dbReference type="ARBA" id="ARBA00022649"/>
    </source>
</evidence>
<feature type="domain" description="PIN" evidence="7">
    <location>
        <begin position="113"/>
        <end position="241"/>
    </location>
</feature>
<dbReference type="Pfam" id="PF10130">
    <property type="entry name" value="PIN_2"/>
    <property type="match status" value="1"/>
</dbReference>
<proteinExistence type="inferred from homology"/>
<comment type="caution">
    <text evidence="8">The sequence shown here is derived from an EMBL/GenBank/DDBJ whole genome shotgun (WGS) entry which is preliminary data.</text>
</comment>
<dbReference type="Proteomes" id="UP000298225">
    <property type="component" value="Unassembled WGS sequence"/>
</dbReference>
<reference evidence="8 9" key="1">
    <citation type="submission" date="2019-03" db="EMBL/GenBank/DDBJ databases">
        <title>Bradyrhizobium strains diversity isolated from Chamaecrista fasciculata.</title>
        <authorList>
            <person name="Urquiaga M.C.O."/>
            <person name="Hungria M."/>
            <person name="Delamuta J.R.M."/>
        </authorList>
    </citation>
    <scope>NUCLEOTIDE SEQUENCE [LARGE SCALE GENOMIC DNA]</scope>
    <source>
        <strain evidence="8 9">CNPSo 3424</strain>
    </source>
</reference>
<dbReference type="GO" id="GO:0000287">
    <property type="term" value="F:magnesium ion binding"/>
    <property type="evidence" value="ECO:0007669"/>
    <property type="project" value="UniProtKB-UniRule"/>
</dbReference>
<keyword evidence="5" id="KW-0800">Toxin</keyword>
<keyword evidence="9" id="KW-1185">Reference proteome</keyword>
<gene>
    <name evidence="5" type="primary">vapC</name>
    <name evidence="8" type="ORF">E4K66_06460</name>
</gene>
<evidence type="ECO:0000256" key="5">
    <source>
        <dbReference type="HAMAP-Rule" id="MF_00265"/>
    </source>
</evidence>
<feature type="binding site" evidence="5">
    <location>
        <position position="206"/>
    </location>
    <ligand>
        <name>Mg(2+)</name>
        <dbReference type="ChEBI" id="CHEBI:18420"/>
    </ligand>
</feature>
<feature type="region of interest" description="Disordered" evidence="6">
    <location>
        <begin position="1"/>
        <end position="74"/>
    </location>
</feature>
<dbReference type="SUPFAM" id="SSF88723">
    <property type="entry name" value="PIN domain-like"/>
    <property type="match status" value="1"/>
</dbReference>
<feature type="binding site" evidence="5">
    <location>
        <position position="115"/>
    </location>
    <ligand>
        <name>Mg(2+)</name>
        <dbReference type="ChEBI" id="CHEBI:18420"/>
    </ligand>
</feature>
<dbReference type="InterPro" id="IPR002716">
    <property type="entry name" value="PIN_dom"/>
</dbReference>
<accession>A0A4Y9LEI4</accession>
<dbReference type="EMBL" id="SPQU01000002">
    <property type="protein sequence ID" value="TFV41941.1"/>
    <property type="molecule type" value="Genomic_DNA"/>
</dbReference>
<evidence type="ECO:0000313" key="9">
    <source>
        <dbReference type="Proteomes" id="UP000298225"/>
    </source>
</evidence>
<dbReference type="GO" id="GO:0090729">
    <property type="term" value="F:toxin activity"/>
    <property type="evidence" value="ECO:0007669"/>
    <property type="project" value="UniProtKB-KW"/>
</dbReference>
<dbReference type="Gene3D" id="3.40.50.1010">
    <property type="entry name" value="5'-nuclease"/>
    <property type="match status" value="1"/>
</dbReference>
<comment type="cofactor">
    <cofactor evidence="5">
        <name>Mg(2+)</name>
        <dbReference type="ChEBI" id="CHEBI:18420"/>
    </cofactor>
</comment>
<evidence type="ECO:0000256" key="2">
    <source>
        <dbReference type="ARBA" id="ARBA00022722"/>
    </source>
</evidence>